<dbReference type="STRING" id="1850252.LPB136_03730"/>
<dbReference type="AlphaFoldDB" id="A0A1L3JHB8"/>
<dbReference type="Proteomes" id="UP000181898">
    <property type="component" value="Chromosome"/>
</dbReference>
<sequence length="139" mass="16626">MYNYSKIETFWNNLNSFDIDYFKKKNDELYPFLLNFLLEDLFKRDEIQIGIQTYYKVKYSCVTYDQYEHEKELTIKFLSQNEITLFISLMDDDGKLHSYNYLLGKEQIKSIPKGLLNILEDCLKNLTTQTISINKLTIS</sequence>
<protein>
    <submittedName>
        <fullName evidence="1">Uncharacterized protein</fullName>
    </submittedName>
</protein>
<name>A0A1L3JHB8_9FLAO</name>
<accession>A0A1L3JHB8</accession>
<dbReference type="RefSeq" id="WP_072554854.1">
    <property type="nucleotide sequence ID" value="NZ_CP018155.1"/>
</dbReference>
<dbReference type="EMBL" id="CP018155">
    <property type="protein sequence ID" value="APG64528.1"/>
    <property type="molecule type" value="Genomic_DNA"/>
</dbReference>
<gene>
    <name evidence="1" type="ORF">LPB136_03730</name>
</gene>
<dbReference type="KEGG" id="ten:LPB136_03730"/>
<evidence type="ECO:0000313" key="1">
    <source>
        <dbReference type="EMBL" id="APG64528.1"/>
    </source>
</evidence>
<evidence type="ECO:0000313" key="2">
    <source>
        <dbReference type="Proteomes" id="UP000181898"/>
    </source>
</evidence>
<proteinExistence type="predicted"/>
<reference evidence="1 2" key="1">
    <citation type="submission" date="2016-11" db="EMBL/GenBank/DDBJ databases">
        <title>Tenacibaculum sp. LPB0136, isolated from marine environment.</title>
        <authorList>
            <person name="Kim E."/>
            <person name="Yi H."/>
        </authorList>
    </citation>
    <scope>NUCLEOTIDE SEQUENCE [LARGE SCALE GENOMIC DNA]</scope>
    <source>
        <strain evidence="1 2">LPB0136</strain>
    </source>
</reference>
<organism evidence="1 2">
    <name type="scientific">Tenacibaculum todarodis</name>
    <dbReference type="NCBI Taxonomy" id="1850252"/>
    <lineage>
        <taxon>Bacteria</taxon>
        <taxon>Pseudomonadati</taxon>
        <taxon>Bacteroidota</taxon>
        <taxon>Flavobacteriia</taxon>
        <taxon>Flavobacteriales</taxon>
        <taxon>Flavobacteriaceae</taxon>
        <taxon>Tenacibaculum</taxon>
    </lineage>
</organism>
<keyword evidence="2" id="KW-1185">Reference proteome</keyword>